<feature type="coiled-coil region" evidence="1">
    <location>
        <begin position="25"/>
        <end position="111"/>
    </location>
</feature>
<feature type="region of interest" description="Disordered" evidence="2">
    <location>
        <begin position="623"/>
        <end position="766"/>
    </location>
</feature>
<feature type="compositionally biased region" description="Low complexity" evidence="2">
    <location>
        <begin position="627"/>
        <end position="641"/>
    </location>
</feature>
<feature type="region of interest" description="Disordered" evidence="2">
    <location>
        <begin position="532"/>
        <end position="600"/>
    </location>
</feature>
<dbReference type="AlphaFoldDB" id="A0A9P4X1E1"/>
<feature type="compositionally biased region" description="Low complexity" evidence="2">
    <location>
        <begin position="554"/>
        <end position="592"/>
    </location>
</feature>
<evidence type="ECO:0000256" key="2">
    <source>
        <dbReference type="SAM" id="MobiDB-lite"/>
    </source>
</evidence>
<protein>
    <submittedName>
        <fullName evidence="3">Uncharacterized protein</fullName>
    </submittedName>
</protein>
<evidence type="ECO:0000313" key="3">
    <source>
        <dbReference type="EMBL" id="KAF3047617.1"/>
    </source>
</evidence>
<feature type="compositionally biased region" description="Basic and acidic residues" evidence="2">
    <location>
        <begin position="719"/>
        <end position="731"/>
    </location>
</feature>
<feature type="region of interest" description="Disordered" evidence="2">
    <location>
        <begin position="368"/>
        <end position="389"/>
    </location>
</feature>
<feature type="compositionally biased region" description="Polar residues" evidence="2">
    <location>
        <begin position="418"/>
        <end position="440"/>
    </location>
</feature>
<dbReference type="Proteomes" id="UP000758155">
    <property type="component" value="Unassembled WGS sequence"/>
</dbReference>
<name>A0A9P4X1E1_9PLEO</name>
<reference evidence="3" key="1">
    <citation type="submission" date="2019-04" db="EMBL/GenBank/DDBJ databases">
        <title>Sequencing of skin fungus with MAO and IRED activity.</title>
        <authorList>
            <person name="Marsaioli A.J."/>
            <person name="Bonatto J.M.C."/>
            <person name="Reis Junior O."/>
        </authorList>
    </citation>
    <scope>NUCLEOTIDE SEQUENCE</scope>
    <source>
        <strain evidence="3">28M1</strain>
    </source>
</reference>
<proteinExistence type="predicted"/>
<comment type="caution">
    <text evidence="3">The sequence shown here is derived from an EMBL/GenBank/DDBJ whole genome shotgun (WGS) entry which is preliminary data.</text>
</comment>
<dbReference type="EMBL" id="SWKV01000002">
    <property type="protein sequence ID" value="KAF3047617.1"/>
    <property type="molecule type" value="Genomic_DNA"/>
</dbReference>
<evidence type="ECO:0000313" key="4">
    <source>
        <dbReference type="Proteomes" id="UP000758155"/>
    </source>
</evidence>
<feature type="compositionally biased region" description="Basic and acidic residues" evidence="2">
    <location>
        <begin position="750"/>
        <end position="766"/>
    </location>
</feature>
<evidence type="ECO:0000256" key="1">
    <source>
        <dbReference type="SAM" id="Coils"/>
    </source>
</evidence>
<feature type="compositionally biased region" description="Polar residues" evidence="2">
    <location>
        <begin position="648"/>
        <end position="659"/>
    </location>
</feature>
<keyword evidence="1" id="KW-0175">Coiled coil</keyword>
<keyword evidence="4" id="KW-1185">Reference proteome</keyword>
<feature type="compositionally biased region" description="Polar residues" evidence="2">
    <location>
        <begin position="691"/>
        <end position="706"/>
    </location>
</feature>
<feature type="region of interest" description="Disordered" evidence="2">
    <location>
        <begin position="418"/>
        <end position="442"/>
    </location>
</feature>
<sequence>MESLKRKLSTTRRPSTADRNLLPELNQYKQNNAALQTQISSLMAKLNESKKNEKALRANLRELENRCTEAESKEGEAQQLASSAEALQNTIDHLEHRLEVANTEKLDAQEELFNMRALKSPFDASFPDFQTQDQNAHESVDTVFSADLRPDRRRESTGTISKFVAHIEQLEDDIRQKDGYIADLEGDSSLLRQMLEQVNYQCDEINLQLDVQNELLGKSKETDAQIKQLRAAVLERETAIGEKEKSVRAVERQLEHHKLLLQAEIRKHATVSRYFTDEINPLPELTALATKKDIDRWIQKLNQRLRKAKPMTPVKAPMTETEALFEDLRNEIDFYIREIIYYKLDIRGYKSDIKKLNKITAQLGSYGNRASDLESDTSSLRPAPTPSRARHFAATPELKGSRHPSPALTSDVTVNVGSSRALTPPLSSAADSTNNSPTQESQHRVDIYEEAASRVPILPRTPTKVTIVSAPHTTPACQDTQHGTYMSPETQVQPLAPRHDDHSEMLALAMGNPEPLLHPYGSPATMTVDDRPEIEREDSEASTIRPVIPTSRFSQNVRSRSPSRNPSQNSHSRVGSASSNLSFSLQPQSSSSRPERKLSASSSTGIPFVIAMGSPHNPAIAVAAKNKPMTRPTKSSSSTSRLGLDGTMASSTPLSSPTSIGGGSPVPTAASPAPTGHKRKLSLSFRKQEDGSPTTPTHARSLSGGSIRTAIRWTKANSKGKENELQVRKDSVQPLGSPVHSESATEMMGGDDRAIDFAPSREDGKA</sequence>
<dbReference type="OrthoDB" id="5431474at2759"/>
<organism evidence="3 4">
    <name type="scientific">Didymella heteroderae</name>
    <dbReference type="NCBI Taxonomy" id="1769908"/>
    <lineage>
        <taxon>Eukaryota</taxon>
        <taxon>Fungi</taxon>
        <taxon>Dikarya</taxon>
        <taxon>Ascomycota</taxon>
        <taxon>Pezizomycotina</taxon>
        <taxon>Dothideomycetes</taxon>
        <taxon>Pleosporomycetidae</taxon>
        <taxon>Pleosporales</taxon>
        <taxon>Pleosporineae</taxon>
        <taxon>Didymellaceae</taxon>
        <taxon>Didymella</taxon>
    </lineage>
</organism>
<accession>A0A9P4X1E1</accession>
<feature type="compositionally biased region" description="Low complexity" evidence="2">
    <location>
        <begin position="665"/>
        <end position="675"/>
    </location>
</feature>
<gene>
    <name evidence="3" type="ORF">E8E12_010898</name>
</gene>